<evidence type="ECO:0000313" key="2">
    <source>
        <dbReference type="EMBL" id="KXJ93779.1"/>
    </source>
</evidence>
<dbReference type="EMBL" id="KQ964247">
    <property type="protein sequence ID" value="KXJ93779.1"/>
    <property type="molecule type" value="Genomic_DNA"/>
</dbReference>
<protein>
    <submittedName>
        <fullName evidence="2">Uncharacterized protein</fullName>
    </submittedName>
</protein>
<proteinExistence type="predicted"/>
<feature type="region of interest" description="Disordered" evidence="1">
    <location>
        <begin position="128"/>
        <end position="159"/>
    </location>
</feature>
<dbReference type="OrthoDB" id="4576996at2759"/>
<name>A0A136J9D3_9PEZI</name>
<reference evidence="3" key="1">
    <citation type="submission" date="2016-02" db="EMBL/GenBank/DDBJ databases">
        <title>Draft genome sequence of Microdochium bolleyi, a fungal endophyte of beachgrass.</title>
        <authorList>
            <consortium name="DOE Joint Genome Institute"/>
            <person name="David A.S."/>
            <person name="May G."/>
            <person name="Haridas S."/>
            <person name="Lim J."/>
            <person name="Wang M."/>
            <person name="Labutti K."/>
            <person name="Lipzen A."/>
            <person name="Barry K."/>
            <person name="Grigoriev I.V."/>
        </authorList>
    </citation>
    <scope>NUCLEOTIDE SEQUENCE [LARGE SCALE GENOMIC DNA]</scope>
    <source>
        <strain evidence="3">J235TASD1</strain>
    </source>
</reference>
<dbReference type="Proteomes" id="UP000070501">
    <property type="component" value="Unassembled WGS sequence"/>
</dbReference>
<gene>
    <name evidence="2" type="ORF">Micbo1qcDRAFT_220407</name>
</gene>
<accession>A0A136J9D3</accession>
<evidence type="ECO:0000313" key="3">
    <source>
        <dbReference type="Proteomes" id="UP000070501"/>
    </source>
</evidence>
<dbReference type="AlphaFoldDB" id="A0A136J9D3"/>
<organism evidence="2 3">
    <name type="scientific">Microdochium bolleyi</name>
    <dbReference type="NCBI Taxonomy" id="196109"/>
    <lineage>
        <taxon>Eukaryota</taxon>
        <taxon>Fungi</taxon>
        <taxon>Dikarya</taxon>
        <taxon>Ascomycota</taxon>
        <taxon>Pezizomycotina</taxon>
        <taxon>Sordariomycetes</taxon>
        <taxon>Xylariomycetidae</taxon>
        <taxon>Xylariales</taxon>
        <taxon>Microdochiaceae</taxon>
        <taxon>Microdochium</taxon>
    </lineage>
</organism>
<evidence type="ECO:0000256" key="1">
    <source>
        <dbReference type="SAM" id="MobiDB-lite"/>
    </source>
</evidence>
<keyword evidence="3" id="KW-1185">Reference proteome</keyword>
<dbReference type="InParanoid" id="A0A136J9D3"/>
<sequence>MSGLEVIGTVITVIEILGTVVKVFGTPRNAPQQVERLQRILTQLEDNEDLLCSARERDRLALADMINRSRDLLEKHAPRPSTGDRVRNFLWPARAEEELKSYNDEISTELALLYSRSLHRLNAAPADVTREFAPRPPVRTSPSPSTSPDGRFLGNSSDRPRRASVACIDLPTKLTLQFANGERAVPVMKFDRLNIMERDDSFRTIEYERLESTGSAPARVTHRIPRGAIRFEDNSLADCTVVFLDAHDITIQDEKGYRINRVHAEYQFDSAEARELFLLRVRERELLGRYFARAVLWQSGRVVTQEKVIRIWKKVPDVSAGASPGPKPLGVRDRVTVSFLGREQQYFELPLGDFKRNPRQDGPGNNRVTIERLGDGFGIVFEFDPPVQRRSSSFNRMLGFSSPPRTPRTGEAEAFRDTFMEHHPATSTFIPLPSPAASIRSTSLPGECQLGKKQSWDDWLKSWALYISKFSKRPVDGTIYLTRNV</sequence>